<sequence length="90" mass="9345">MTNQHADKAWDVAGGAGATGDGVAVQLWSYVGGTNQQWRPTTTAAGVTFTARHSGRCLTLGTPVGSDGTRFTQQACTGSVAQTFRLSRVS</sequence>
<dbReference type="Proteomes" id="UP001611580">
    <property type="component" value="Unassembled WGS sequence"/>
</dbReference>
<proteinExistence type="predicted"/>
<evidence type="ECO:0000313" key="2">
    <source>
        <dbReference type="EMBL" id="MFI2489305.1"/>
    </source>
</evidence>
<comment type="caution">
    <text evidence="2">The sequence shown here is derived from an EMBL/GenBank/DDBJ whole genome shotgun (WGS) entry which is preliminary data.</text>
</comment>
<dbReference type="SUPFAM" id="SSF50370">
    <property type="entry name" value="Ricin B-like lectins"/>
    <property type="match status" value="1"/>
</dbReference>
<evidence type="ECO:0000259" key="1">
    <source>
        <dbReference type="Pfam" id="PF14200"/>
    </source>
</evidence>
<gene>
    <name evidence="2" type="ORF">ACH47X_20510</name>
</gene>
<dbReference type="Gene3D" id="2.80.10.50">
    <property type="match status" value="1"/>
</dbReference>
<name>A0ABW7XQL5_9MICO</name>
<keyword evidence="3" id="KW-1185">Reference proteome</keyword>
<organism evidence="2 3">
    <name type="scientific">Promicromonospora kroppenstedtii</name>
    <dbReference type="NCBI Taxonomy" id="440482"/>
    <lineage>
        <taxon>Bacteria</taxon>
        <taxon>Bacillati</taxon>
        <taxon>Actinomycetota</taxon>
        <taxon>Actinomycetes</taxon>
        <taxon>Micrococcales</taxon>
        <taxon>Promicromonosporaceae</taxon>
        <taxon>Promicromonospora</taxon>
    </lineage>
</organism>
<feature type="domain" description="Ricin B lectin" evidence="1">
    <location>
        <begin position="2"/>
        <end position="73"/>
    </location>
</feature>
<dbReference type="Pfam" id="PF14200">
    <property type="entry name" value="RicinB_lectin_2"/>
    <property type="match status" value="1"/>
</dbReference>
<dbReference type="CDD" id="cd00161">
    <property type="entry name" value="beta-trefoil_Ricin-like"/>
    <property type="match status" value="1"/>
</dbReference>
<dbReference type="InterPro" id="IPR035992">
    <property type="entry name" value="Ricin_B-like_lectins"/>
</dbReference>
<dbReference type="InterPro" id="IPR000772">
    <property type="entry name" value="Ricin_B_lectin"/>
</dbReference>
<protein>
    <submittedName>
        <fullName evidence="2">RICIN domain-containing protein</fullName>
    </submittedName>
</protein>
<evidence type="ECO:0000313" key="3">
    <source>
        <dbReference type="Proteomes" id="UP001611580"/>
    </source>
</evidence>
<dbReference type="RefSeq" id="WP_397406439.1">
    <property type="nucleotide sequence ID" value="NZ_JBIRYI010000013.1"/>
</dbReference>
<reference evidence="2 3" key="1">
    <citation type="submission" date="2024-10" db="EMBL/GenBank/DDBJ databases">
        <title>The Natural Products Discovery Center: Release of the First 8490 Sequenced Strains for Exploring Actinobacteria Biosynthetic Diversity.</title>
        <authorList>
            <person name="Kalkreuter E."/>
            <person name="Kautsar S.A."/>
            <person name="Yang D."/>
            <person name="Bader C.D."/>
            <person name="Teijaro C.N."/>
            <person name="Fluegel L."/>
            <person name="Davis C.M."/>
            <person name="Simpson J.R."/>
            <person name="Lauterbach L."/>
            <person name="Steele A.D."/>
            <person name="Gui C."/>
            <person name="Meng S."/>
            <person name="Li G."/>
            <person name="Viehrig K."/>
            <person name="Ye F."/>
            <person name="Su P."/>
            <person name="Kiefer A.F."/>
            <person name="Nichols A."/>
            <person name="Cepeda A.J."/>
            <person name="Yan W."/>
            <person name="Fan B."/>
            <person name="Jiang Y."/>
            <person name="Adhikari A."/>
            <person name="Zheng C.-J."/>
            <person name="Schuster L."/>
            <person name="Cowan T.M."/>
            <person name="Smanski M.J."/>
            <person name="Chevrette M.G."/>
            <person name="De Carvalho L.P.S."/>
            <person name="Shen B."/>
        </authorList>
    </citation>
    <scope>NUCLEOTIDE SEQUENCE [LARGE SCALE GENOMIC DNA]</scope>
    <source>
        <strain evidence="2 3">NPDC019481</strain>
    </source>
</reference>
<dbReference type="EMBL" id="JBIRYI010000013">
    <property type="protein sequence ID" value="MFI2489305.1"/>
    <property type="molecule type" value="Genomic_DNA"/>
</dbReference>
<accession>A0ABW7XQL5</accession>